<dbReference type="Proteomes" id="UP001465668">
    <property type="component" value="Unassembled WGS sequence"/>
</dbReference>
<accession>A0ABR2Y6G6</accession>
<evidence type="ECO:0000256" key="1">
    <source>
        <dbReference type="ARBA" id="ARBA00009199"/>
    </source>
</evidence>
<comment type="caution">
    <text evidence="3">The sequence shown here is derived from an EMBL/GenBank/DDBJ whole genome shotgun (WGS) entry which is preliminary data.</text>
</comment>
<dbReference type="Pfam" id="PF01425">
    <property type="entry name" value="Amidase"/>
    <property type="match status" value="1"/>
</dbReference>
<name>A0ABR2Y6G6_9PEZI</name>
<sequence length="539" mass="57567">MAASKEDMLKVSGAVGYEIPDEHLEDYTTLLGRMKGVLETLSAMDGKCSSNPVRTMTPLLILSPDYTPSPDLTSTPRKNVHFPQKSDNPLNAWAWRCDCTHTSPSSELLKGKTVCLKDNIALAHVPCLLGTESFTDWTPVVDATVATRILEAGGTIAGKAVCENLSRGAVSVSAATGPVHNPYAHGYSAGGSSSGTAALVASGAADMGLGCDQGGSIRIPAAMCGLWGMKATLGLVPYTGIASNDASVDFVGPMTRTGLDCATLLQAIAGVDGFDDRQIAGCPFPEQVPKYADELRQSGKDGARGLRIGILKEALSSPVLEEELKDKFLAAAKQFENLGATVEEVSVPLHESARTIYSVMSKMGNHMGMLGRATGRRQLMMTDLFEKKNFPYTQDALSKMSVFSKEGLFSGELGWTSFPYAYSKAVNLSRKLKDDYDAALKDFDILVMPTTLRPSFPIPAVDASPVEHIDANKGMTENTAAFNASGHPALAMPIGFIPSKADPSIKVPASMQIVGRFWEEGTILKAAYAWEQTTDWNSF</sequence>
<evidence type="ECO:0000259" key="2">
    <source>
        <dbReference type="Pfam" id="PF01425"/>
    </source>
</evidence>
<reference evidence="3 4" key="1">
    <citation type="submission" date="2024-02" db="EMBL/GenBank/DDBJ databases">
        <title>First draft genome assembly of two strains of Seiridium cardinale.</title>
        <authorList>
            <person name="Emiliani G."/>
            <person name="Scali E."/>
        </authorList>
    </citation>
    <scope>NUCLEOTIDE SEQUENCE [LARGE SCALE GENOMIC DNA]</scope>
    <source>
        <strain evidence="3 4">BM-138-000479</strain>
    </source>
</reference>
<dbReference type="InterPro" id="IPR036928">
    <property type="entry name" value="AS_sf"/>
</dbReference>
<evidence type="ECO:0000313" key="3">
    <source>
        <dbReference type="EMBL" id="KAK9781933.1"/>
    </source>
</evidence>
<dbReference type="EMBL" id="JARVKM010000003">
    <property type="protein sequence ID" value="KAK9781933.1"/>
    <property type="molecule type" value="Genomic_DNA"/>
</dbReference>
<proteinExistence type="inferred from homology"/>
<feature type="domain" description="Amidase" evidence="2">
    <location>
        <begin position="100"/>
        <end position="524"/>
    </location>
</feature>
<comment type="similarity">
    <text evidence="1">Belongs to the amidase family.</text>
</comment>
<dbReference type="SUPFAM" id="SSF75304">
    <property type="entry name" value="Amidase signature (AS) enzymes"/>
    <property type="match status" value="1"/>
</dbReference>
<dbReference type="Gene3D" id="3.90.1300.10">
    <property type="entry name" value="Amidase signature (AS) domain"/>
    <property type="match status" value="1"/>
</dbReference>
<dbReference type="PANTHER" id="PTHR11895:SF170">
    <property type="entry name" value="AMIDASE"/>
    <property type="match status" value="1"/>
</dbReference>
<dbReference type="InterPro" id="IPR020556">
    <property type="entry name" value="Amidase_CS"/>
</dbReference>
<protein>
    <submittedName>
        <fullName evidence="3">Amidase signature domain-containing protein</fullName>
    </submittedName>
</protein>
<dbReference type="InterPro" id="IPR000120">
    <property type="entry name" value="Amidase"/>
</dbReference>
<dbReference type="PROSITE" id="PS00571">
    <property type="entry name" value="AMIDASES"/>
    <property type="match status" value="1"/>
</dbReference>
<dbReference type="PANTHER" id="PTHR11895">
    <property type="entry name" value="TRANSAMIDASE"/>
    <property type="match status" value="1"/>
</dbReference>
<gene>
    <name evidence="3" type="ORF">SCAR479_01804</name>
</gene>
<keyword evidence="4" id="KW-1185">Reference proteome</keyword>
<dbReference type="InterPro" id="IPR023631">
    <property type="entry name" value="Amidase_dom"/>
</dbReference>
<organism evidence="3 4">
    <name type="scientific">Seiridium cardinale</name>
    <dbReference type="NCBI Taxonomy" id="138064"/>
    <lineage>
        <taxon>Eukaryota</taxon>
        <taxon>Fungi</taxon>
        <taxon>Dikarya</taxon>
        <taxon>Ascomycota</taxon>
        <taxon>Pezizomycotina</taxon>
        <taxon>Sordariomycetes</taxon>
        <taxon>Xylariomycetidae</taxon>
        <taxon>Amphisphaeriales</taxon>
        <taxon>Sporocadaceae</taxon>
        <taxon>Seiridium</taxon>
    </lineage>
</organism>
<evidence type="ECO:0000313" key="4">
    <source>
        <dbReference type="Proteomes" id="UP001465668"/>
    </source>
</evidence>